<dbReference type="Proteomes" id="UP000827872">
    <property type="component" value="Linkage Group LG05"/>
</dbReference>
<proteinExistence type="predicted"/>
<dbReference type="EMBL" id="CM037618">
    <property type="protein sequence ID" value="KAH7999972.1"/>
    <property type="molecule type" value="Genomic_DNA"/>
</dbReference>
<keyword evidence="2" id="KW-1185">Reference proteome</keyword>
<name>A0ACB8F4J8_9SAUR</name>
<protein>
    <submittedName>
        <fullName evidence="1">Cytochrome P450 4B1</fullName>
    </submittedName>
</protein>
<reference evidence="1" key="1">
    <citation type="submission" date="2021-08" db="EMBL/GenBank/DDBJ databases">
        <title>The first chromosome-level gecko genome reveals the dynamic sex chromosomes of Neotropical dwarf geckos (Sphaerodactylidae: Sphaerodactylus).</title>
        <authorList>
            <person name="Pinto B.J."/>
            <person name="Keating S.E."/>
            <person name="Gamble T."/>
        </authorList>
    </citation>
    <scope>NUCLEOTIDE SEQUENCE</scope>
    <source>
        <strain evidence="1">TG3544</strain>
    </source>
</reference>
<evidence type="ECO:0000313" key="1">
    <source>
        <dbReference type="EMBL" id="KAH7999972.1"/>
    </source>
</evidence>
<organism evidence="1 2">
    <name type="scientific">Sphaerodactylus townsendi</name>
    <dbReference type="NCBI Taxonomy" id="933632"/>
    <lineage>
        <taxon>Eukaryota</taxon>
        <taxon>Metazoa</taxon>
        <taxon>Chordata</taxon>
        <taxon>Craniata</taxon>
        <taxon>Vertebrata</taxon>
        <taxon>Euteleostomi</taxon>
        <taxon>Lepidosauria</taxon>
        <taxon>Squamata</taxon>
        <taxon>Bifurcata</taxon>
        <taxon>Gekkota</taxon>
        <taxon>Sphaerodactylidae</taxon>
        <taxon>Sphaerodactylus</taxon>
    </lineage>
</organism>
<gene>
    <name evidence="1" type="primary">CYP4B1_1</name>
    <name evidence="1" type="ORF">K3G42_021247</name>
</gene>
<sequence length="141" mass="15707">MCIKESLRLYPPVPLIARVLNSPVTFDDGCTLPSGSLIGLNIFGLHRNPEAWDNPHVFEPLRFSPENSSGRHPYAFLPFSAGPRNCIGQQFAMMEMKIILALTLLQYELLEDPANPPVPVIQIVTRSKNGIHLKLKKLCSS</sequence>
<evidence type="ECO:0000313" key="2">
    <source>
        <dbReference type="Proteomes" id="UP000827872"/>
    </source>
</evidence>
<comment type="caution">
    <text evidence="1">The sequence shown here is derived from an EMBL/GenBank/DDBJ whole genome shotgun (WGS) entry which is preliminary data.</text>
</comment>
<accession>A0ACB8F4J8</accession>